<evidence type="ECO:0000313" key="4">
    <source>
        <dbReference type="EMBL" id="AGL02029.1"/>
    </source>
</evidence>
<name>R4KHG2_9FIRM</name>
<dbReference type="InterPro" id="IPR045735">
    <property type="entry name" value="Spore_III_AA_AAA+_ATPase"/>
</dbReference>
<dbReference type="OrthoDB" id="9768243at2"/>
<dbReference type="InterPro" id="IPR003593">
    <property type="entry name" value="AAA+_ATPase"/>
</dbReference>
<dbReference type="PANTHER" id="PTHR20953:SF3">
    <property type="entry name" value="P-LOOP CONTAINING NUCLEOSIDE TRIPHOSPHATE HYDROLASES SUPERFAMILY PROTEIN"/>
    <property type="match status" value="1"/>
</dbReference>
<sequence length="350" mass="37799">MSSYATSKSVQVPAGSNPSINGVPAGAWRQLMSVLPPNLAGIISRVPPRHLAGLEEIRLRRDRPLMLGVGGSDFFICQDGTPVSAPSGVYLVNAADLERVLHNISGSSMYALEEELKNGYVTLPGGHRVGLTGRAVLEKGRVKTLKYLSGLNIRVCREIKGAADGLIKHLIDRKVNNVYHTVIFSPPRCGKTTLLRDLVRQVSNGVPGLHFAGRTVGVVDERSEIAGCHRGVPQMDVGVRTDVLDGCPKAQGMMILLRAMSPDVIVTDEIGRMEDIHALEEVFNAGVRVIVTIHGSSLRELTNRPALKYMLQLNVIERFVLLGRSRGVGTVEKIFSGADLPGMGVKMCLS</sequence>
<dbReference type="NCBIfam" id="TIGR02858">
    <property type="entry name" value="spore_III_AA"/>
    <property type="match status" value="1"/>
</dbReference>
<dbReference type="RefSeq" id="WP_006521757.1">
    <property type="nucleotide sequence ID" value="NC_021184.1"/>
</dbReference>
<evidence type="ECO:0000313" key="5">
    <source>
        <dbReference type="Proteomes" id="UP000013520"/>
    </source>
</evidence>
<organism evidence="4 5">
    <name type="scientific">Desulfoscipio gibsoniae DSM 7213</name>
    <dbReference type="NCBI Taxonomy" id="767817"/>
    <lineage>
        <taxon>Bacteria</taxon>
        <taxon>Bacillati</taxon>
        <taxon>Bacillota</taxon>
        <taxon>Clostridia</taxon>
        <taxon>Eubacteriales</taxon>
        <taxon>Desulfallaceae</taxon>
        <taxon>Desulfoscipio</taxon>
    </lineage>
</organism>
<gene>
    <name evidence="4" type="ORF">Desgi_2623</name>
</gene>
<dbReference type="Gene3D" id="3.40.50.300">
    <property type="entry name" value="P-loop containing nucleotide triphosphate hydrolases"/>
    <property type="match status" value="1"/>
</dbReference>
<dbReference type="InterPro" id="IPR027417">
    <property type="entry name" value="P-loop_NTPase"/>
</dbReference>
<keyword evidence="2" id="KW-0067">ATP-binding</keyword>
<reference evidence="4 5" key="1">
    <citation type="submission" date="2012-01" db="EMBL/GenBank/DDBJ databases">
        <title>Complete sequence of Desulfotomaculum gibsoniae DSM 7213.</title>
        <authorList>
            <consortium name="US DOE Joint Genome Institute"/>
            <person name="Lucas S."/>
            <person name="Han J."/>
            <person name="Lapidus A."/>
            <person name="Cheng J.-F."/>
            <person name="Goodwin L."/>
            <person name="Pitluck S."/>
            <person name="Peters L."/>
            <person name="Ovchinnikova G."/>
            <person name="Teshima H."/>
            <person name="Detter J.C."/>
            <person name="Han C."/>
            <person name="Tapia R."/>
            <person name="Land M."/>
            <person name="Hauser L."/>
            <person name="Kyrpides N."/>
            <person name="Ivanova N."/>
            <person name="Pagani I."/>
            <person name="Parshina S."/>
            <person name="Plugge C."/>
            <person name="Muyzer G."/>
            <person name="Kuever J."/>
            <person name="Ivanova A."/>
            <person name="Nazina T."/>
            <person name="Klenk H.-P."/>
            <person name="Brambilla E."/>
            <person name="Spring S."/>
            <person name="Stams A.F."/>
            <person name="Woyke T."/>
        </authorList>
    </citation>
    <scope>NUCLEOTIDE SEQUENCE [LARGE SCALE GENOMIC DNA]</scope>
    <source>
        <strain evidence="4 5">DSM 7213</strain>
    </source>
</reference>
<dbReference type="SUPFAM" id="SSF52540">
    <property type="entry name" value="P-loop containing nucleoside triphosphate hydrolases"/>
    <property type="match status" value="1"/>
</dbReference>
<dbReference type="HOGENOM" id="CLU_052793_0_0_9"/>
<dbReference type="STRING" id="767817.Desgi_2623"/>
<accession>R4KHG2</accession>
<protein>
    <submittedName>
        <fullName evidence="4">Stage III sporulation protein AA</fullName>
    </submittedName>
</protein>
<dbReference type="SMART" id="SM00382">
    <property type="entry name" value="AAA"/>
    <property type="match status" value="1"/>
</dbReference>
<dbReference type="AlphaFoldDB" id="R4KHG2"/>
<evidence type="ECO:0000256" key="1">
    <source>
        <dbReference type="ARBA" id="ARBA00022741"/>
    </source>
</evidence>
<dbReference type="Pfam" id="PF19568">
    <property type="entry name" value="Spore_III_AA"/>
    <property type="match status" value="1"/>
</dbReference>
<dbReference type="EMBL" id="CP003273">
    <property type="protein sequence ID" value="AGL02029.1"/>
    <property type="molecule type" value="Genomic_DNA"/>
</dbReference>
<dbReference type="Proteomes" id="UP000013520">
    <property type="component" value="Chromosome"/>
</dbReference>
<dbReference type="KEGG" id="dgi:Desgi_2623"/>
<feature type="domain" description="AAA+ ATPase" evidence="3">
    <location>
        <begin position="177"/>
        <end position="317"/>
    </location>
</feature>
<proteinExistence type="predicted"/>
<evidence type="ECO:0000256" key="2">
    <source>
        <dbReference type="ARBA" id="ARBA00022840"/>
    </source>
</evidence>
<evidence type="ECO:0000259" key="3">
    <source>
        <dbReference type="SMART" id="SM00382"/>
    </source>
</evidence>
<keyword evidence="1" id="KW-0547">Nucleotide-binding</keyword>
<dbReference type="eggNOG" id="COG3854">
    <property type="taxonomic scope" value="Bacteria"/>
</dbReference>
<dbReference type="GO" id="GO:0005524">
    <property type="term" value="F:ATP binding"/>
    <property type="evidence" value="ECO:0007669"/>
    <property type="project" value="UniProtKB-KW"/>
</dbReference>
<keyword evidence="5" id="KW-1185">Reference proteome</keyword>
<dbReference type="PANTHER" id="PTHR20953">
    <property type="entry name" value="KINASE-RELATED"/>
    <property type="match status" value="1"/>
</dbReference>
<dbReference type="InterPro" id="IPR014217">
    <property type="entry name" value="Spore_III_AA"/>
</dbReference>